<dbReference type="EMBL" id="BMOS01000044">
    <property type="protein sequence ID" value="GGN66196.1"/>
    <property type="molecule type" value="Genomic_DNA"/>
</dbReference>
<comment type="similarity">
    <text evidence="1">Belongs to the UPF0337 (CsbD) family.</text>
</comment>
<evidence type="ECO:0000256" key="2">
    <source>
        <dbReference type="SAM" id="MobiDB-lite"/>
    </source>
</evidence>
<comment type="caution">
    <text evidence="4">The sequence shown here is derived from an EMBL/GenBank/DDBJ whole genome shotgun (WGS) entry which is preliminary data.</text>
</comment>
<dbReference type="Gene3D" id="1.10.1470.10">
    <property type="entry name" value="YjbJ"/>
    <property type="match status" value="1"/>
</dbReference>
<gene>
    <name evidence="4" type="primary">csbD</name>
    <name evidence="4" type="ORF">GCM10007971_35880</name>
</gene>
<evidence type="ECO:0000313" key="5">
    <source>
        <dbReference type="Proteomes" id="UP000624041"/>
    </source>
</evidence>
<accession>A0A917Y4K8</accession>
<dbReference type="SUPFAM" id="SSF69047">
    <property type="entry name" value="Hypothetical protein YjbJ"/>
    <property type="match status" value="1"/>
</dbReference>
<feature type="domain" description="CsbD-like" evidence="3">
    <location>
        <begin position="7"/>
        <end position="58"/>
    </location>
</feature>
<dbReference type="AlphaFoldDB" id="A0A917Y4K8"/>
<dbReference type="RefSeq" id="WP_188859350.1">
    <property type="nucleotide sequence ID" value="NZ_BMOS01000044.1"/>
</dbReference>
<dbReference type="Proteomes" id="UP000624041">
    <property type="component" value="Unassembled WGS sequence"/>
</dbReference>
<evidence type="ECO:0000313" key="4">
    <source>
        <dbReference type="EMBL" id="GGN66196.1"/>
    </source>
</evidence>
<evidence type="ECO:0000259" key="3">
    <source>
        <dbReference type="Pfam" id="PF05532"/>
    </source>
</evidence>
<proteinExistence type="inferred from homology"/>
<protein>
    <submittedName>
        <fullName evidence="4">Stress response protein CsbD</fullName>
    </submittedName>
</protein>
<name>A0A917Y4K8_9BACI</name>
<reference evidence="4" key="2">
    <citation type="submission" date="2020-09" db="EMBL/GenBank/DDBJ databases">
        <authorList>
            <person name="Sun Q."/>
            <person name="Ohkuma M."/>
        </authorList>
    </citation>
    <scope>NUCLEOTIDE SEQUENCE</scope>
    <source>
        <strain evidence="4">JCM 17251</strain>
    </source>
</reference>
<reference evidence="4" key="1">
    <citation type="journal article" date="2014" name="Int. J. Syst. Evol. Microbiol.">
        <title>Complete genome sequence of Corynebacterium casei LMG S-19264T (=DSM 44701T), isolated from a smear-ripened cheese.</title>
        <authorList>
            <consortium name="US DOE Joint Genome Institute (JGI-PGF)"/>
            <person name="Walter F."/>
            <person name="Albersmeier A."/>
            <person name="Kalinowski J."/>
            <person name="Ruckert C."/>
        </authorList>
    </citation>
    <scope>NUCLEOTIDE SEQUENCE</scope>
    <source>
        <strain evidence="4">JCM 17251</strain>
    </source>
</reference>
<sequence>MSEGFKNKVSGEIDKAKGEVKDKFGKARGDLSKQAEGKFDKAKGDVKKEFGEMKDKFDHDSSDQTK</sequence>
<dbReference type="Pfam" id="PF05532">
    <property type="entry name" value="CsbD"/>
    <property type="match status" value="1"/>
</dbReference>
<dbReference type="InterPro" id="IPR008462">
    <property type="entry name" value="CsbD"/>
</dbReference>
<feature type="region of interest" description="Disordered" evidence="2">
    <location>
        <begin position="1"/>
        <end position="45"/>
    </location>
</feature>
<organism evidence="4 5">
    <name type="scientific">Oceanobacillus indicireducens</name>
    <dbReference type="NCBI Taxonomy" id="1004261"/>
    <lineage>
        <taxon>Bacteria</taxon>
        <taxon>Bacillati</taxon>
        <taxon>Bacillota</taxon>
        <taxon>Bacilli</taxon>
        <taxon>Bacillales</taxon>
        <taxon>Bacillaceae</taxon>
        <taxon>Oceanobacillus</taxon>
    </lineage>
</organism>
<evidence type="ECO:0000256" key="1">
    <source>
        <dbReference type="ARBA" id="ARBA00009129"/>
    </source>
</evidence>
<dbReference type="InterPro" id="IPR036629">
    <property type="entry name" value="YjbJ_sf"/>
</dbReference>
<keyword evidence="5" id="KW-1185">Reference proteome</keyword>